<dbReference type="EMBL" id="KZ987874">
    <property type="protein sequence ID" value="RKP14173.1"/>
    <property type="molecule type" value="Genomic_DNA"/>
</dbReference>
<keyword evidence="3" id="KW-1185">Reference proteome</keyword>
<evidence type="ECO:0000313" key="2">
    <source>
        <dbReference type="EMBL" id="RKP14173.1"/>
    </source>
</evidence>
<dbReference type="AlphaFoldDB" id="A0A4P9Y5F0"/>
<accession>A0A4P9Y5F0</accession>
<protein>
    <submittedName>
        <fullName evidence="2">Alpha/beta-hydrolase</fullName>
    </submittedName>
</protein>
<dbReference type="PANTHER" id="PTHR43433">
    <property type="entry name" value="HYDROLASE, ALPHA/BETA FOLD FAMILY PROTEIN"/>
    <property type="match status" value="1"/>
</dbReference>
<organism evidence="2 3">
    <name type="scientific">Piptocephalis cylindrospora</name>
    <dbReference type="NCBI Taxonomy" id="1907219"/>
    <lineage>
        <taxon>Eukaryota</taxon>
        <taxon>Fungi</taxon>
        <taxon>Fungi incertae sedis</taxon>
        <taxon>Zoopagomycota</taxon>
        <taxon>Zoopagomycotina</taxon>
        <taxon>Zoopagomycetes</taxon>
        <taxon>Zoopagales</taxon>
        <taxon>Piptocephalidaceae</taxon>
        <taxon>Piptocephalis</taxon>
    </lineage>
</organism>
<evidence type="ECO:0000313" key="3">
    <source>
        <dbReference type="Proteomes" id="UP000267251"/>
    </source>
</evidence>
<sequence length="302" mass="33150">MLHSVRHKGHCKVGEHEGSNPTQLYYEVHGSGPHKILFIMGLCVTGDAWEEQVKYFVGLGDFTVCIFDNRGVGKSGTTKGPYSTSGMAMDTRDLLNHLGWTADVHIVGMSLGGMIALEIASAAPPGLLKSLTLTSTHAGLTVPPVYGAFASLRAMFIGDVQRRFEINADILYPQEWLKRPCPADSPYVVRREEVVHVMKQRFIHSPVQPTGGTLGQLSAVLRHHIGKGRLSKIRDAPYPVLVLTGAEDNLIRPSNSRYLAGQLDGQLEVYSGAGHALPYQEADRYNQTLLTFFRKAEGQEVK</sequence>
<dbReference type="SUPFAM" id="SSF53474">
    <property type="entry name" value="alpha/beta-Hydrolases"/>
    <property type="match status" value="1"/>
</dbReference>
<dbReference type="OrthoDB" id="19657at2759"/>
<dbReference type="InterPro" id="IPR000073">
    <property type="entry name" value="AB_hydrolase_1"/>
</dbReference>
<evidence type="ECO:0000259" key="1">
    <source>
        <dbReference type="Pfam" id="PF00561"/>
    </source>
</evidence>
<dbReference type="Pfam" id="PF00561">
    <property type="entry name" value="Abhydrolase_1"/>
    <property type="match status" value="1"/>
</dbReference>
<reference evidence="3" key="1">
    <citation type="journal article" date="2018" name="Nat. Microbiol.">
        <title>Leveraging single-cell genomics to expand the fungal tree of life.</title>
        <authorList>
            <person name="Ahrendt S.R."/>
            <person name="Quandt C.A."/>
            <person name="Ciobanu D."/>
            <person name="Clum A."/>
            <person name="Salamov A."/>
            <person name="Andreopoulos B."/>
            <person name="Cheng J.F."/>
            <person name="Woyke T."/>
            <person name="Pelin A."/>
            <person name="Henrissat B."/>
            <person name="Reynolds N.K."/>
            <person name="Benny G.L."/>
            <person name="Smith M.E."/>
            <person name="James T.Y."/>
            <person name="Grigoriev I.V."/>
        </authorList>
    </citation>
    <scope>NUCLEOTIDE SEQUENCE [LARGE SCALE GENOMIC DNA]</scope>
</reference>
<dbReference type="GO" id="GO:0016787">
    <property type="term" value="F:hydrolase activity"/>
    <property type="evidence" value="ECO:0007669"/>
    <property type="project" value="UniProtKB-KW"/>
</dbReference>
<name>A0A4P9Y5F0_9FUNG</name>
<dbReference type="InterPro" id="IPR050471">
    <property type="entry name" value="AB_hydrolase"/>
</dbReference>
<dbReference type="InterPro" id="IPR029058">
    <property type="entry name" value="AB_hydrolase_fold"/>
</dbReference>
<gene>
    <name evidence="2" type="ORF">BJ684DRAFT_19408</name>
</gene>
<dbReference type="Gene3D" id="3.40.50.1820">
    <property type="entry name" value="alpha/beta hydrolase"/>
    <property type="match status" value="1"/>
</dbReference>
<dbReference type="Proteomes" id="UP000267251">
    <property type="component" value="Unassembled WGS sequence"/>
</dbReference>
<proteinExistence type="predicted"/>
<feature type="domain" description="AB hydrolase-1" evidence="1">
    <location>
        <begin position="36"/>
        <end position="280"/>
    </location>
</feature>
<dbReference type="PANTHER" id="PTHR43433:SF5">
    <property type="entry name" value="AB HYDROLASE-1 DOMAIN-CONTAINING PROTEIN"/>
    <property type="match status" value="1"/>
</dbReference>
<keyword evidence="2" id="KW-0378">Hydrolase</keyword>